<dbReference type="NCBIfam" id="TIGR03816">
    <property type="entry name" value="tadE_like_DECH"/>
    <property type="match status" value="1"/>
</dbReference>
<sequence>MIGQVRDERGGGTMVSLSTIAVVTLLGIVVVVGVLYVAAVHRARGAADLAALSAAARVPDGGDVCGAAERVAGRNGAEVVACETAGDTVEWAVHVKVKLGVKPLFPGLPDHVPAEAWAGSPSLG</sequence>
<dbReference type="RefSeq" id="WP_142094003.1">
    <property type="nucleotide sequence ID" value="NZ_BAAAMD010000002.1"/>
</dbReference>
<reference evidence="2 3" key="1">
    <citation type="submission" date="2019-06" db="EMBL/GenBank/DDBJ databases">
        <title>Sequencing the genomes of 1000 actinobacteria strains.</title>
        <authorList>
            <person name="Klenk H.-P."/>
        </authorList>
    </citation>
    <scope>NUCLEOTIDE SEQUENCE [LARGE SCALE GENOMIC DNA]</scope>
    <source>
        <strain evidence="2 3">DSM 8251</strain>
    </source>
</reference>
<protein>
    <submittedName>
        <fullName evidence="2">Secretion/DNA translocation related TadE-like protein</fullName>
    </submittedName>
</protein>
<proteinExistence type="predicted"/>
<accession>A0A542ZD09</accession>
<dbReference type="AlphaFoldDB" id="A0A542ZD09"/>
<keyword evidence="1" id="KW-0472">Membrane</keyword>
<feature type="transmembrane region" description="Helical" evidence="1">
    <location>
        <begin position="20"/>
        <end position="39"/>
    </location>
</feature>
<gene>
    <name evidence="2" type="ORF">FB460_2041</name>
</gene>
<dbReference type="InterPro" id="IPR021202">
    <property type="entry name" value="Rv3654c-like"/>
</dbReference>
<name>A0A542ZD09_9ACTN</name>
<keyword evidence="1" id="KW-1133">Transmembrane helix</keyword>
<evidence type="ECO:0000313" key="2">
    <source>
        <dbReference type="EMBL" id="TQL58187.1"/>
    </source>
</evidence>
<organism evidence="2 3">
    <name type="scientific">Propioniferax innocua</name>
    <dbReference type="NCBI Taxonomy" id="1753"/>
    <lineage>
        <taxon>Bacteria</taxon>
        <taxon>Bacillati</taxon>
        <taxon>Actinomycetota</taxon>
        <taxon>Actinomycetes</taxon>
        <taxon>Propionibacteriales</taxon>
        <taxon>Propionibacteriaceae</taxon>
        <taxon>Propioniferax</taxon>
    </lineage>
</organism>
<keyword evidence="1" id="KW-0812">Transmembrane</keyword>
<evidence type="ECO:0000256" key="1">
    <source>
        <dbReference type="SAM" id="Phobius"/>
    </source>
</evidence>
<evidence type="ECO:0000313" key="3">
    <source>
        <dbReference type="Proteomes" id="UP000316196"/>
    </source>
</evidence>
<dbReference type="Proteomes" id="UP000316196">
    <property type="component" value="Unassembled WGS sequence"/>
</dbReference>
<keyword evidence="3" id="KW-1185">Reference proteome</keyword>
<comment type="caution">
    <text evidence="2">The sequence shown here is derived from an EMBL/GenBank/DDBJ whole genome shotgun (WGS) entry which is preliminary data.</text>
</comment>
<dbReference type="EMBL" id="VFOR01000002">
    <property type="protein sequence ID" value="TQL58187.1"/>
    <property type="molecule type" value="Genomic_DNA"/>
</dbReference>